<feature type="domain" description="Histidine kinase" evidence="8">
    <location>
        <begin position="47"/>
        <end position="333"/>
    </location>
</feature>
<feature type="domain" description="Response regulatory" evidence="9">
    <location>
        <begin position="509"/>
        <end position="623"/>
    </location>
</feature>
<evidence type="ECO:0000256" key="5">
    <source>
        <dbReference type="ARBA" id="ARBA00022777"/>
    </source>
</evidence>
<dbReference type="InterPro" id="IPR036890">
    <property type="entry name" value="HATPase_C_sf"/>
</dbReference>
<proteinExistence type="predicted"/>
<dbReference type="SUPFAM" id="SSF55874">
    <property type="entry name" value="ATPase domain of HSP90 chaperone/DNA topoisomerase II/histidine kinase"/>
    <property type="match status" value="1"/>
</dbReference>
<dbReference type="STRING" id="879819.A0A0J0XRF3"/>
<dbReference type="SMART" id="SM00387">
    <property type="entry name" value="HATPase_c"/>
    <property type="match status" value="1"/>
</dbReference>
<feature type="compositionally biased region" description="Gly residues" evidence="7">
    <location>
        <begin position="631"/>
        <end position="641"/>
    </location>
</feature>
<dbReference type="PROSITE" id="PS50110">
    <property type="entry name" value="RESPONSE_REGULATORY"/>
    <property type="match status" value="1"/>
</dbReference>
<dbReference type="Gene3D" id="3.30.565.10">
    <property type="entry name" value="Histidine kinase-like ATPase, C-terminal domain"/>
    <property type="match status" value="1"/>
</dbReference>
<evidence type="ECO:0000313" key="11">
    <source>
        <dbReference type="Proteomes" id="UP000053611"/>
    </source>
</evidence>
<feature type="region of interest" description="Disordered" evidence="7">
    <location>
        <begin position="620"/>
        <end position="677"/>
    </location>
</feature>
<evidence type="ECO:0000256" key="7">
    <source>
        <dbReference type="SAM" id="MobiDB-lite"/>
    </source>
</evidence>
<dbReference type="GO" id="GO:0005886">
    <property type="term" value="C:plasma membrane"/>
    <property type="evidence" value="ECO:0007669"/>
    <property type="project" value="TreeGrafter"/>
</dbReference>
<feature type="compositionally biased region" description="Pro residues" evidence="7">
    <location>
        <begin position="464"/>
        <end position="480"/>
    </location>
</feature>
<protein>
    <recommendedName>
        <fullName evidence="2">histidine kinase</fullName>
        <ecNumber evidence="2">2.7.13.3</ecNumber>
    </recommendedName>
</protein>
<dbReference type="SMART" id="SM00448">
    <property type="entry name" value="REC"/>
    <property type="match status" value="1"/>
</dbReference>
<dbReference type="Gene3D" id="1.10.287.130">
    <property type="match status" value="1"/>
</dbReference>
<name>A0A0J0XRF3_9TREE</name>
<evidence type="ECO:0000256" key="4">
    <source>
        <dbReference type="ARBA" id="ARBA00022679"/>
    </source>
</evidence>
<dbReference type="Pfam" id="PF02518">
    <property type="entry name" value="HATPase_c"/>
    <property type="match status" value="1"/>
</dbReference>
<feature type="compositionally biased region" description="Basic and acidic residues" evidence="7">
    <location>
        <begin position="620"/>
        <end position="630"/>
    </location>
</feature>
<dbReference type="InterPro" id="IPR011006">
    <property type="entry name" value="CheY-like_superfamily"/>
</dbReference>
<dbReference type="EC" id="2.7.13.3" evidence="2"/>
<comment type="catalytic activity">
    <reaction evidence="1">
        <text>ATP + protein L-histidine = ADP + protein N-phospho-L-histidine.</text>
        <dbReference type="EC" id="2.7.13.3"/>
    </reaction>
</comment>
<dbReference type="InterPro" id="IPR005467">
    <property type="entry name" value="His_kinase_dom"/>
</dbReference>
<accession>A0A0J0XRF3</accession>
<dbReference type="PANTHER" id="PTHR43047">
    <property type="entry name" value="TWO-COMPONENT HISTIDINE PROTEIN KINASE"/>
    <property type="match status" value="1"/>
</dbReference>
<keyword evidence="11" id="KW-1185">Reference proteome</keyword>
<dbReference type="PROSITE" id="PS50109">
    <property type="entry name" value="HIS_KIN"/>
    <property type="match status" value="1"/>
</dbReference>
<dbReference type="GO" id="GO:0009927">
    <property type="term" value="F:histidine phosphotransfer kinase activity"/>
    <property type="evidence" value="ECO:0007669"/>
    <property type="project" value="TreeGrafter"/>
</dbReference>
<keyword evidence="4" id="KW-0808">Transferase</keyword>
<dbReference type="SUPFAM" id="SSF47384">
    <property type="entry name" value="Homodimeric domain of signal transducing histidine kinase"/>
    <property type="match status" value="1"/>
</dbReference>
<dbReference type="RefSeq" id="XP_018280133.1">
    <property type="nucleotide sequence ID" value="XM_018422713.1"/>
</dbReference>
<dbReference type="InterPro" id="IPR004358">
    <property type="entry name" value="Sig_transdc_His_kin-like_C"/>
</dbReference>
<reference evidence="10 11" key="1">
    <citation type="submission" date="2015-03" db="EMBL/GenBank/DDBJ databases">
        <title>Genomics and transcriptomics of the oil-accumulating basidiomycete yeast T. oleaginosus allow insights into substrate utilization and the diverse evolutionary trajectories of mating systems in fungi.</title>
        <authorList>
            <consortium name="DOE Joint Genome Institute"/>
            <person name="Kourist R."/>
            <person name="Kracht O."/>
            <person name="Bracharz F."/>
            <person name="Lipzen A."/>
            <person name="Nolan M."/>
            <person name="Ohm R."/>
            <person name="Grigoriev I."/>
            <person name="Sun S."/>
            <person name="Heitman J."/>
            <person name="Bruck T."/>
            <person name="Nowrousian M."/>
        </authorList>
    </citation>
    <scope>NUCLEOTIDE SEQUENCE [LARGE SCALE GENOMIC DNA]</scope>
    <source>
        <strain evidence="10 11">IBC0246</strain>
    </source>
</reference>
<dbReference type="CDD" id="cd00082">
    <property type="entry name" value="HisKA"/>
    <property type="match status" value="1"/>
</dbReference>
<feature type="region of interest" description="Disordered" evidence="7">
    <location>
        <begin position="345"/>
        <end position="413"/>
    </location>
</feature>
<evidence type="ECO:0000256" key="2">
    <source>
        <dbReference type="ARBA" id="ARBA00012438"/>
    </source>
</evidence>
<dbReference type="SUPFAM" id="SSF52172">
    <property type="entry name" value="CheY-like"/>
    <property type="match status" value="1"/>
</dbReference>
<organism evidence="10 11">
    <name type="scientific">Cutaneotrichosporon oleaginosum</name>
    <dbReference type="NCBI Taxonomy" id="879819"/>
    <lineage>
        <taxon>Eukaryota</taxon>
        <taxon>Fungi</taxon>
        <taxon>Dikarya</taxon>
        <taxon>Basidiomycota</taxon>
        <taxon>Agaricomycotina</taxon>
        <taxon>Tremellomycetes</taxon>
        <taxon>Trichosporonales</taxon>
        <taxon>Trichosporonaceae</taxon>
        <taxon>Cutaneotrichosporon</taxon>
    </lineage>
</organism>
<dbReference type="InterPro" id="IPR003594">
    <property type="entry name" value="HATPase_dom"/>
</dbReference>
<dbReference type="AlphaFoldDB" id="A0A0J0XRF3"/>
<feature type="region of interest" description="Disordered" evidence="7">
    <location>
        <begin position="458"/>
        <end position="501"/>
    </location>
</feature>
<dbReference type="OrthoDB" id="60033at2759"/>
<evidence type="ECO:0000256" key="3">
    <source>
        <dbReference type="ARBA" id="ARBA00022553"/>
    </source>
</evidence>
<dbReference type="GO" id="GO:0000155">
    <property type="term" value="F:phosphorelay sensor kinase activity"/>
    <property type="evidence" value="ECO:0007669"/>
    <property type="project" value="InterPro"/>
</dbReference>
<evidence type="ECO:0000259" key="9">
    <source>
        <dbReference type="PROSITE" id="PS50110"/>
    </source>
</evidence>
<dbReference type="InterPro" id="IPR003661">
    <property type="entry name" value="HisK_dim/P_dom"/>
</dbReference>
<dbReference type="PRINTS" id="PR00344">
    <property type="entry name" value="BCTRLSENSOR"/>
</dbReference>
<dbReference type="SMART" id="SM00388">
    <property type="entry name" value="HisKA"/>
    <property type="match status" value="1"/>
</dbReference>
<keyword evidence="5" id="KW-0418">Kinase</keyword>
<dbReference type="EMBL" id="KQ087193">
    <property type="protein sequence ID" value="KLT43642.1"/>
    <property type="molecule type" value="Genomic_DNA"/>
</dbReference>
<dbReference type="Pfam" id="PF00512">
    <property type="entry name" value="HisKA"/>
    <property type="match status" value="1"/>
</dbReference>
<dbReference type="Proteomes" id="UP000053611">
    <property type="component" value="Unassembled WGS sequence"/>
</dbReference>
<dbReference type="PANTHER" id="PTHR43047:SF66">
    <property type="entry name" value="HISKA"/>
    <property type="match status" value="1"/>
</dbReference>
<gene>
    <name evidence="10" type="ORF">CC85DRAFT_284354</name>
</gene>
<evidence type="ECO:0000256" key="1">
    <source>
        <dbReference type="ARBA" id="ARBA00000085"/>
    </source>
</evidence>
<evidence type="ECO:0000256" key="6">
    <source>
        <dbReference type="PROSITE-ProRule" id="PRU00169"/>
    </source>
</evidence>
<dbReference type="CDD" id="cd17546">
    <property type="entry name" value="REC_hyHK_CKI1_RcsC-like"/>
    <property type="match status" value="1"/>
</dbReference>
<dbReference type="InterPro" id="IPR001789">
    <property type="entry name" value="Sig_transdc_resp-reg_receiver"/>
</dbReference>
<dbReference type="GeneID" id="28983316"/>
<dbReference type="InterPro" id="IPR036097">
    <property type="entry name" value="HisK_dim/P_sf"/>
</dbReference>
<sequence>MWAYWRERADRQIFLLRQQLRAQYTELQTAQTMERRAEHSKKQFVSYIFHEVRVPLNTAMLAVQNLEGEGVLKGLDEDQEVMVHGLTSSLGMMEKVLNDVLSFNRMESGKLTQARKPFDFHKSVQVVALSHRGQADARHVEFSMVLDPRIDNLGLLVGDEMRLRQMLSNLVSNALKFTRAGNVKVVTTLLAPSEEDNVAVIDEGAPSDGTFGTGTTAVSDKERDVELGLIPDEKRLSLVPPSSVSRRSREKRFAIVRIEVHDSGPGLRPGDLVDNRLFSPYVQTEIGRRQGGKGSGLGLALVMQLVKISGGRLGVDSKLGVGSTFWFELQYPIFDAPPHTAPASPSLFGSPTRKRRWGSTGSEALIELRSAPDRTRPTVRPRLSSLPERVGGATESGTDQPCPRPSSRADSNASVSTCASMQVWDEQWGLTASCTPPESGAASPLSNTAANFPPMTTVISPTTTAPPPAPGVPPPEPPAPSLAAPVTLAPRTPPRTPRTTRQRIGDGLSVLVVDDDTLTRRLMTRMLQRLGADVRNAENGQGALDAIASTEFDVVFLDNQMPLMSGVEAVRVLRDRGNHLFVVGCTGNALEEDQHEYRSAGADAILPKPVHQQDMEAKLVEARERKRLREGGGSTSSGSGGSTPETTPELEKEGAGKGSAGSEESATHGKGADGKRE</sequence>
<dbReference type="Pfam" id="PF00072">
    <property type="entry name" value="Response_reg"/>
    <property type="match status" value="1"/>
</dbReference>
<feature type="modified residue" description="4-aspartylphosphate" evidence="6">
    <location>
        <position position="558"/>
    </location>
</feature>
<evidence type="ECO:0000313" key="10">
    <source>
        <dbReference type="EMBL" id="KLT43642.1"/>
    </source>
</evidence>
<dbReference type="Gene3D" id="3.40.50.2300">
    <property type="match status" value="1"/>
</dbReference>
<evidence type="ECO:0000259" key="8">
    <source>
        <dbReference type="PROSITE" id="PS50109"/>
    </source>
</evidence>
<feature type="compositionally biased region" description="Basic and acidic residues" evidence="7">
    <location>
        <begin position="665"/>
        <end position="677"/>
    </location>
</feature>
<keyword evidence="3 6" id="KW-0597">Phosphoprotein</keyword>